<proteinExistence type="predicted"/>
<accession>A0ABX5MK39</accession>
<protein>
    <submittedName>
        <fullName evidence="2">Uncharacterized protein</fullName>
    </submittedName>
</protein>
<reference evidence="2 3" key="1">
    <citation type="submission" date="2018-05" db="EMBL/GenBank/DDBJ databases">
        <title>Genomic Encyclopedia of Type Strains, Phase IV (KMG-V): Genome sequencing to study the core and pangenomes of soil and plant-associated prokaryotes.</title>
        <authorList>
            <person name="Whitman W."/>
        </authorList>
    </citation>
    <scope>NUCLEOTIDE SEQUENCE [LARGE SCALE GENOMIC DNA]</scope>
    <source>
        <strain evidence="2 3">SIr-6563</strain>
    </source>
</reference>
<evidence type="ECO:0000256" key="1">
    <source>
        <dbReference type="SAM" id="Phobius"/>
    </source>
</evidence>
<evidence type="ECO:0000313" key="3">
    <source>
        <dbReference type="Proteomes" id="UP000247515"/>
    </source>
</evidence>
<keyword evidence="1" id="KW-0472">Membrane</keyword>
<sequence>MPIRNGGMLARLSDTLAIAAGASLSAWASGVVDDVGFASALVAFSMLFALLFFPSWGMYRVARTRLFWRCVCIPVLAWLIVLHAEEFGEYPPGVFSEDVCNEALFLQLCPTGDDIWLFWMSALNGATFRRSGARHRLIVWNGSQECALFNQNALFDNHNDRQISAMLKKYGWPFAVADRIGGAQAIEALADQS</sequence>
<feature type="transmembrane region" description="Helical" evidence="1">
    <location>
        <begin position="38"/>
        <end position="59"/>
    </location>
</feature>
<keyword evidence="1" id="KW-0812">Transmembrane</keyword>
<comment type="caution">
    <text evidence="2">The sequence shown here is derived from an EMBL/GenBank/DDBJ whole genome shotgun (WGS) entry which is preliminary data.</text>
</comment>
<dbReference type="Proteomes" id="UP000247515">
    <property type="component" value="Unassembled WGS sequence"/>
</dbReference>
<dbReference type="EMBL" id="QJJV01000021">
    <property type="protein sequence ID" value="PXX10558.1"/>
    <property type="molecule type" value="Genomic_DNA"/>
</dbReference>
<gene>
    <name evidence="2" type="ORF">C7400_12133</name>
</gene>
<name>A0ABX5MK39_9BURK</name>
<keyword evidence="1" id="KW-1133">Transmembrane helix</keyword>
<feature type="transmembrane region" description="Helical" evidence="1">
    <location>
        <begin position="66"/>
        <end position="84"/>
    </location>
</feature>
<organism evidence="2 3">
    <name type="scientific">Paraburkholderia tropica</name>
    <dbReference type="NCBI Taxonomy" id="92647"/>
    <lineage>
        <taxon>Bacteria</taxon>
        <taxon>Pseudomonadati</taxon>
        <taxon>Pseudomonadota</taxon>
        <taxon>Betaproteobacteria</taxon>
        <taxon>Burkholderiales</taxon>
        <taxon>Burkholderiaceae</taxon>
        <taxon>Paraburkholderia</taxon>
    </lineage>
</organism>
<keyword evidence="3" id="KW-1185">Reference proteome</keyword>
<evidence type="ECO:0000313" key="2">
    <source>
        <dbReference type="EMBL" id="PXX10558.1"/>
    </source>
</evidence>